<accession>A0A914S3I2</accession>
<proteinExistence type="predicted"/>
<protein>
    <submittedName>
        <fullName evidence="2">Uncharacterized protein</fullName>
    </submittedName>
</protein>
<dbReference type="AlphaFoldDB" id="A0A914S3I2"/>
<name>A0A914S3I2_PAREQ</name>
<evidence type="ECO:0000313" key="2">
    <source>
        <dbReference type="WBParaSite" id="PEQ_0001335001-mRNA-1"/>
    </source>
</evidence>
<keyword evidence="1" id="KW-1185">Reference proteome</keyword>
<dbReference type="Proteomes" id="UP000887564">
    <property type="component" value="Unplaced"/>
</dbReference>
<evidence type="ECO:0000313" key="1">
    <source>
        <dbReference type="Proteomes" id="UP000887564"/>
    </source>
</evidence>
<reference evidence="2" key="1">
    <citation type="submission" date="2022-11" db="UniProtKB">
        <authorList>
            <consortium name="WormBaseParasite"/>
        </authorList>
    </citation>
    <scope>IDENTIFICATION</scope>
</reference>
<sequence>MKIDITVQLLICGNAKLSVIYVFGNVYFVSPTSYERRDLPSLRSSRTTNFSKIASENHIRESVIAVKDFF</sequence>
<organism evidence="1 2">
    <name type="scientific">Parascaris equorum</name>
    <name type="common">Equine roundworm</name>
    <dbReference type="NCBI Taxonomy" id="6256"/>
    <lineage>
        <taxon>Eukaryota</taxon>
        <taxon>Metazoa</taxon>
        <taxon>Ecdysozoa</taxon>
        <taxon>Nematoda</taxon>
        <taxon>Chromadorea</taxon>
        <taxon>Rhabditida</taxon>
        <taxon>Spirurina</taxon>
        <taxon>Ascaridomorpha</taxon>
        <taxon>Ascaridoidea</taxon>
        <taxon>Ascarididae</taxon>
        <taxon>Parascaris</taxon>
    </lineage>
</organism>
<dbReference type="WBParaSite" id="PEQ_0001335001-mRNA-1">
    <property type="protein sequence ID" value="PEQ_0001335001-mRNA-1"/>
    <property type="gene ID" value="PEQ_0001335001"/>
</dbReference>